<reference evidence="2 3" key="1">
    <citation type="journal article" date="2018" name="Sci. Rep.">
        <title>Comparative genomics provides insights into the lifestyle and reveals functional heterogeneity of dark septate endophytic fungi.</title>
        <authorList>
            <person name="Knapp D.G."/>
            <person name="Nemeth J.B."/>
            <person name="Barry K."/>
            <person name="Hainaut M."/>
            <person name="Henrissat B."/>
            <person name="Johnson J."/>
            <person name="Kuo A."/>
            <person name="Lim J.H.P."/>
            <person name="Lipzen A."/>
            <person name="Nolan M."/>
            <person name="Ohm R.A."/>
            <person name="Tamas L."/>
            <person name="Grigoriev I.V."/>
            <person name="Spatafora J.W."/>
            <person name="Nagy L.G."/>
            <person name="Kovacs G.M."/>
        </authorList>
    </citation>
    <scope>NUCLEOTIDE SEQUENCE [LARGE SCALE GENOMIC DNA]</scope>
    <source>
        <strain evidence="2 3">DSE2036</strain>
    </source>
</reference>
<evidence type="ECO:0000313" key="2">
    <source>
        <dbReference type="EMBL" id="PVH91124.1"/>
    </source>
</evidence>
<feature type="region of interest" description="Disordered" evidence="1">
    <location>
        <begin position="1"/>
        <end position="25"/>
    </location>
</feature>
<dbReference type="EMBL" id="KZ805951">
    <property type="protein sequence ID" value="PVH91124.1"/>
    <property type="molecule type" value="Genomic_DNA"/>
</dbReference>
<keyword evidence="3" id="KW-1185">Reference proteome</keyword>
<accession>A0A2V1D1J2</accession>
<dbReference type="AlphaFoldDB" id="A0A2V1D1J2"/>
<evidence type="ECO:0000256" key="1">
    <source>
        <dbReference type="SAM" id="MobiDB-lite"/>
    </source>
</evidence>
<gene>
    <name evidence="2" type="ORF">DM02DRAFT_664316</name>
</gene>
<dbReference type="OrthoDB" id="10515661at2759"/>
<evidence type="ECO:0000313" key="3">
    <source>
        <dbReference type="Proteomes" id="UP000244855"/>
    </source>
</evidence>
<organism evidence="2 3">
    <name type="scientific">Periconia macrospinosa</name>
    <dbReference type="NCBI Taxonomy" id="97972"/>
    <lineage>
        <taxon>Eukaryota</taxon>
        <taxon>Fungi</taxon>
        <taxon>Dikarya</taxon>
        <taxon>Ascomycota</taxon>
        <taxon>Pezizomycotina</taxon>
        <taxon>Dothideomycetes</taxon>
        <taxon>Pleosporomycetidae</taxon>
        <taxon>Pleosporales</taxon>
        <taxon>Massarineae</taxon>
        <taxon>Periconiaceae</taxon>
        <taxon>Periconia</taxon>
    </lineage>
</organism>
<proteinExistence type="predicted"/>
<sequence>MTPKDIFDPLKAPTEEQLAQRGEEDCRNTDMAELVLELEHDEDTPWLPTSQLPSPKHEDLYLGSWNGTEWTSCSSTERKLLKLVELATCALDRCEETLSSHRVFFAAGYVADLSTINQSTPLSRS</sequence>
<dbReference type="Proteomes" id="UP000244855">
    <property type="component" value="Unassembled WGS sequence"/>
</dbReference>
<name>A0A2V1D1J2_9PLEO</name>
<protein>
    <submittedName>
        <fullName evidence="2">Uncharacterized protein</fullName>
    </submittedName>
</protein>